<evidence type="ECO:0000313" key="5">
    <source>
        <dbReference type="EMBL" id="CAD7242851.1"/>
    </source>
</evidence>
<evidence type="ECO:0000256" key="2">
    <source>
        <dbReference type="ARBA" id="ARBA00022857"/>
    </source>
</evidence>
<dbReference type="EMBL" id="LR899843">
    <property type="protein sequence ID" value="CAD7242851.1"/>
    <property type="molecule type" value="Genomic_DNA"/>
</dbReference>
<reference evidence="5" key="1">
    <citation type="submission" date="2020-11" db="EMBL/GenBank/DDBJ databases">
        <authorList>
            <person name="Tran Van P."/>
        </authorList>
    </citation>
    <scope>NUCLEOTIDE SEQUENCE</scope>
</reference>
<sequence>SYKGDAVQAVKCAIDIGYRHVDTAYLYENEREVGEAVHEKIKDGTVKREDIFILWNTHHPKNSVLKALKNQLAALKMDYVDLYLIHWPMHEGDDFPNDKDEKLICTDNLVDTWKGMEECVAKGLTKSIGISNFNSQQVDRILSQAKIPPVVNQVECHPWLNQEKLLAHHKKHGIVLTAYSPLGSPGRLPVDKNRPVLMKDPTILALAEKYSKTPAQFLIRYQLQRGIVCIPKSRTPERIKSNFEVFDFDIASEDMETLNTLGILHKYRYCTFDSKQSSCQMDFTCLWLAWELGSSEGEAAEAVKYAINVGYRHVDTASVYENEKEVGEAVHEKIKDGTVKREDIFILWNTHHHRNSVLKALKNQLAALKMDYVDLYLIHWPMSFKEGDDFFPSGKNGKIMYTNDDIVDTWKGMEECVEKGLAKSIGISNFNSQQVDRILSQAKIPPVVNQVQTQYSMYKRQQNKNIWIWRSLEHHPVTFEPKQVECHPWLNQEKLLAHHKKHGIVLTAYSPLGSPARPWVNKNDPVLLKDPTILALAEKYSKTPAQLLIRYQASIVCIPKSQKPERIEANLEVFDFEIASEDMKTLNSLESQQKFRYCPFDSAKDHPQWPFKVEF</sequence>
<dbReference type="EMBL" id="CAJPEV010000326">
    <property type="protein sequence ID" value="CAG0884016.1"/>
    <property type="molecule type" value="Genomic_DNA"/>
</dbReference>
<feature type="domain" description="NADP-dependent oxidoreductase" evidence="4">
    <location>
        <begin position="5"/>
        <end position="260"/>
    </location>
</feature>
<feature type="non-terminal residue" evidence="5">
    <location>
        <position position="1"/>
    </location>
</feature>
<evidence type="ECO:0000256" key="1">
    <source>
        <dbReference type="ARBA" id="ARBA00007905"/>
    </source>
</evidence>
<dbReference type="OrthoDB" id="416253at2759"/>
<keyword evidence="6" id="KW-1185">Reference proteome</keyword>
<dbReference type="Gene3D" id="3.20.20.100">
    <property type="entry name" value="NADP-dependent oxidoreductase domain"/>
    <property type="match status" value="2"/>
</dbReference>
<dbReference type="InterPro" id="IPR020471">
    <property type="entry name" value="AKR"/>
</dbReference>
<feature type="domain" description="NADP-dependent oxidoreductase" evidence="4">
    <location>
        <begin position="294"/>
        <end position="465"/>
    </location>
</feature>
<gene>
    <name evidence="5" type="ORF">DSTB1V02_LOCUS2795</name>
</gene>
<name>A0A7R8XAQ3_9CRUS</name>
<dbReference type="PROSITE" id="PS00063">
    <property type="entry name" value="ALDOKETO_REDUCTASE_3"/>
    <property type="match status" value="1"/>
</dbReference>
<dbReference type="FunFam" id="3.20.20.100:FF:000006">
    <property type="entry name" value="Aldo-keto reductase family 1 member A1"/>
    <property type="match status" value="1"/>
</dbReference>
<dbReference type="AlphaFoldDB" id="A0A7R8XAQ3"/>
<dbReference type="SUPFAM" id="SSF51430">
    <property type="entry name" value="NAD(P)-linked oxidoreductase"/>
    <property type="match status" value="2"/>
</dbReference>
<dbReference type="InterPro" id="IPR018170">
    <property type="entry name" value="Aldo/ket_reductase_CS"/>
</dbReference>
<dbReference type="InterPro" id="IPR036812">
    <property type="entry name" value="NAD(P)_OxRdtase_dom_sf"/>
</dbReference>
<comment type="similarity">
    <text evidence="1">Belongs to the aldo/keto reductase family.</text>
</comment>
<accession>A0A7R8XAQ3</accession>
<dbReference type="Proteomes" id="UP000677054">
    <property type="component" value="Unassembled WGS sequence"/>
</dbReference>
<dbReference type="GO" id="GO:0016491">
    <property type="term" value="F:oxidoreductase activity"/>
    <property type="evidence" value="ECO:0007669"/>
    <property type="project" value="UniProtKB-KW"/>
</dbReference>
<dbReference type="PROSITE" id="PS00062">
    <property type="entry name" value="ALDOKETO_REDUCTASE_2"/>
    <property type="match status" value="2"/>
</dbReference>
<dbReference type="PROSITE" id="PS00798">
    <property type="entry name" value="ALDOKETO_REDUCTASE_1"/>
    <property type="match status" value="2"/>
</dbReference>
<proteinExistence type="inferred from homology"/>
<organism evidence="5">
    <name type="scientific">Darwinula stevensoni</name>
    <dbReference type="NCBI Taxonomy" id="69355"/>
    <lineage>
        <taxon>Eukaryota</taxon>
        <taxon>Metazoa</taxon>
        <taxon>Ecdysozoa</taxon>
        <taxon>Arthropoda</taxon>
        <taxon>Crustacea</taxon>
        <taxon>Oligostraca</taxon>
        <taxon>Ostracoda</taxon>
        <taxon>Podocopa</taxon>
        <taxon>Podocopida</taxon>
        <taxon>Darwinulocopina</taxon>
        <taxon>Darwinuloidea</taxon>
        <taxon>Darwinulidae</taxon>
        <taxon>Darwinula</taxon>
    </lineage>
</organism>
<keyword evidence="2" id="KW-0521">NADP</keyword>
<evidence type="ECO:0000313" key="6">
    <source>
        <dbReference type="Proteomes" id="UP000677054"/>
    </source>
</evidence>
<dbReference type="PANTHER" id="PTHR11732">
    <property type="entry name" value="ALDO/KETO REDUCTASE"/>
    <property type="match status" value="1"/>
</dbReference>
<dbReference type="PRINTS" id="PR00069">
    <property type="entry name" value="ALDKETRDTASE"/>
</dbReference>
<evidence type="ECO:0000259" key="4">
    <source>
        <dbReference type="Pfam" id="PF00248"/>
    </source>
</evidence>
<dbReference type="InterPro" id="IPR023210">
    <property type="entry name" value="NADP_OxRdtase_dom"/>
</dbReference>
<dbReference type="Pfam" id="PF00248">
    <property type="entry name" value="Aldo_ket_red"/>
    <property type="match status" value="2"/>
</dbReference>
<evidence type="ECO:0000256" key="3">
    <source>
        <dbReference type="ARBA" id="ARBA00023002"/>
    </source>
</evidence>
<protein>
    <recommendedName>
        <fullName evidence="4">NADP-dependent oxidoreductase domain-containing protein</fullName>
    </recommendedName>
</protein>
<keyword evidence="3" id="KW-0560">Oxidoreductase</keyword>